<feature type="domain" description="DUF7611" evidence="2">
    <location>
        <begin position="551"/>
        <end position="706"/>
    </location>
</feature>
<feature type="domain" description="DUF7613" evidence="4">
    <location>
        <begin position="843"/>
        <end position="997"/>
    </location>
</feature>
<feature type="domain" description="DUF7614" evidence="5">
    <location>
        <begin position="1003"/>
        <end position="1130"/>
    </location>
</feature>
<reference evidence="6 7" key="1">
    <citation type="journal article" date="2008" name="PLoS Genet.">
        <title>Genomic islands in the pathogenic filamentous fungus Aspergillus fumigatus.</title>
        <authorList>
            <person name="Fedorova N.D."/>
            <person name="Khaldi N."/>
            <person name="Joardar V.S."/>
            <person name="Maiti R."/>
            <person name="Amedeo P."/>
            <person name="Anderson M.J."/>
            <person name="Crabtree J."/>
            <person name="Silva J.C."/>
            <person name="Badger J.H."/>
            <person name="Albarraq A."/>
            <person name="Angiuoli S."/>
            <person name="Bussey H."/>
            <person name="Bowyer P."/>
            <person name="Cotty P.J."/>
            <person name="Dyer P.S."/>
            <person name="Egan A."/>
            <person name="Galens K."/>
            <person name="Fraser-Liggett C.M."/>
            <person name="Haas B.J."/>
            <person name="Inman J.M."/>
            <person name="Kent R."/>
            <person name="Lemieux S."/>
            <person name="Malavazi I."/>
            <person name="Orvis J."/>
            <person name="Roemer T."/>
            <person name="Ronning C.M."/>
            <person name="Sundaram J.P."/>
            <person name="Sutton G."/>
            <person name="Turner G."/>
            <person name="Venter J.C."/>
            <person name="White O.R."/>
            <person name="Whitty B.R."/>
            <person name="Youngman P."/>
            <person name="Wolfe K.H."/>
            <person name="Goldman G.H."/>
            <person name="Wortman J.R."/>
            <person name="Jiang B."/>
            <person name="Denning D.W."/>
            <person name="Nierman W.C."/>
        </authorList>
    </citation>
    <scope>NUCLEOTIDE SEQUENCE [LARGE SCALE GENOMIC DNA]</scope>
    <source>
        <strain evidence="7">ATCC 1007 / CBS 513.65 / DSM 816 / NCTC 3887 / NRRL 1</strain>
    </source>
</reference>
<dbReference type="KEGG" id="act:ACLA_065970"/>
<dbReference type="Proteomes" id="UP000006701">
    <property type="component" value="Unassembled WGS sequence"/>
</dbReference>
<evidence type="ECO:0000259" key="5">
    <source>
        <dbReference type="Pfam" id="PF24589"/>
    </source>
</evidence>
<feature type="region of interest" description="Disordered" evidence="1">
    <location>
        <begin position="248"/>
        <end position="319"/>
    </location>
</feature>
<evidence type="ECO:0000313" key="7">
    <source>
        <dbReference type="Proteomes" id="UP000006701"/>
    </source>
</evidence>
<dbReference type="OMA" id="AVWWFLR"/>
<dbReference type="InterPro" id="IPR056032">
    <property type="entry name" value="DUF7613"/>
</dbReference>
<dbReference type="InterPro" id="IPR056033">
    <property type="entry name" value="DUF7614"/>
</dbReference>
<keyword evidence="7" id="KW-1185">Reference proteome</keyword>
<organism evidence="6 7">
    <name type="scientific">Aspergillus clavatus (strain ATCC 1007 / CBS 513.65 / DSM 816 / NCTC 3887 / NRRL 1 / QM 1276 / 107)</name>
    <dbReference type="NCBI Taxonomy" id="344612"/>
    <lineage>
        <taxon>Eukaryota</taxon>
        <taxon>Fungi</taxon>
        <taxon>Dikarya</taxon>
        <taxon>Ascomycota</taxon>
        <taxon>Pezizomycotina</taxon>
        <taxon>Eurotiomycetes</taxon>
        <taxon>Eurotiomycetidae</taxon>
        <taxon>Eurotiales</taxon>
        <taxon>Aspergillaceae</taxon>
        <taxon>Aspergillus</taxon>
        <taxon>Aspergillus subgen. Fumigati</taxon>
    </lineage>
</organism>
<evidence type="ECO:0000259" key="2">
    <source>
        <dbReference type="Pfam" id="PF24586"/>
    </source>
</evidence>
<dbReference type="VEuPathDB" id="FungiDB:ACLA_065970"/>
<dbReference type="OrthoDB" id="4356615at2759"/>
<feature type="region of interest" description="Disordered" evidence="1">
    <location>
        <begin position="54"/>
        <end position="197"/>
    </location>
</feature>
<gene>
    <name evidence="6" type="ORF">ACLA_065970</name>
</gene>
<dbReference type="Pfam" id="PF24587">
    <property type="entry name" value="DUF7612"/>
    <property type="match status" value="1"/>
</dbReference>
<feature type="compositionally biased region" description="Basic residues" evidence="1">
    <location>
        <begin position="111"/>
        <end position="120"/>
    </location>
</feature>
<dbReference type="STRING" id="344612.A1CG81"/>
<evidence type="ECO:0000259" key="3">
    <source>
        <dbReference type="Pfam" id="PF24587"/>
    </source>
</evidence>
<dbReference type="InterPro" id="IPR056030">
    <property type="entry name" value="DUF7611"/>
</dbReference>
<proteinExistence type="predicted"/>
<dbReference type="eggNOG" id="ENOG502SJP4">
    <property type="taxonomic scope" value="Eukaryota"/>
</dbReference>
<accession>A1CG81</accession>
<evidence type="ECO:0000259" key="4">
    <source>
        <dbReference type="Pfam" id="PF24588"/>
    </source>
</evidence>
<dbReference type="Pfam" id="PF24586">
    <property type="entry name" value="DUF7611"/>
    <property type="match status" value="1"/>
</dbReference>
<evidence type="ECO:0000313" key="6">
    <source>
        <dbReference type="EMBL" id="EAW10961.1"/>
    </source>
</evidence>
<feature type="compositionally biased region" description="Polar residues" evidence="1">
    <location>
        <begin position="83"/>
        <end position="98"/>
    </location>
</feature>
<dbReference type="AlphaFoldDB" id="A1CG81"/>
<feature type="region of interest" description="Disordered" evidence="1">
    <location>
        <begin position="331"/>
        <end position="369"/>
    </location>
</feature>
<protein>
    <submittedName>
        <fullName evidence="6">Uncharacterized protein</fullName>
    </submittedName>
</protein>
<dbReference type="Pfam" id="PF24589">
    <property type="entry name" value="DUF7614"/>
    <property type="match status" value="1"/>
</dbReference>
<name>A1CG81_ASPCL</name>
<feature type="domain" description="DUF7612" evidence="3">
    <location>
        <begin position="709"/>
        <end position="839"/>
    </location>
</feature>
<dbReference type="GeneID" id="4704676"/>
<dbReference type="HOGENOM" id="CLU_003334_1_0_1"/>
<feature type="compositionally biased region" description="Basic and acidic residues" evidence="1">
    <location>
        <begin position="352"/>
        <end position="361"/>
    </location>
</feature>
<dbReference type="EMBL" id="DS027053">
    <property type="protein sequence ID" value="EAW10961.1"/>
    <property type="molecule type" value="Genomic_DNA"/>
</dbReference>
<dbReference type="RefSeq" id="XP_001272387.1">
    <property type="nucleotide sequence ID" value="XM_001272386.1"/>
</dbReference>
<evidence type="ECO:0000256" key="1">
    <source>
        <dbReference type="SAM" id="MobiDB-lite"/>
    </source>
</evidence>
<dbReference type="InterPro" id="IPR056031">
    <property type="entry name" value="DUF7612"/>
</dbReference>
<sequence>MSTNDPFAFLETEPKPVVKKQHWKQKLFSRDKTNRSTADQQVEAFLAPIRSKSVSHAVHPANATGRGSQKPRLDISHRWPSAQDLSNASPILNPSSATEIYPPSTFPSPPRKARARKGLRVRFSDKGPEVIGEGGDESEAPTAEISLNRGRRSDTQSKTPQLRVDTSVGAMDRAPYVNAPKRQDTNAGSDANSWKPLLIKSPQDEEFLMTLNLGEAGSRLSFRASPDTDSSAQVVRAKMQAEEGRALQHGYHDDPSSPEDNVQPRKNPAGVVVPDSPVSLYETPPVSETDSEALGVPIQNPPSLGGAHRGNASPIESNLPSALLTGTESRTLSPVKLQPGSRDPTSQGQDRPPSRDGREVARTAPALPPKASLRSIANQLGDTAFTDLKAYVAQYATPIRRSAEQVKPVMETSLAEWMRAAVWWFLRGKKRLESYARSRPSSSGERTLPRSTVENVKQAVLDLGKALWINENIVPGHSELTRYGAMGIDALLAVASTTGDTRLAECLSLHQATMSHLRSLAMSIKRNNILAIIASEEGAAVAADTSVWVRYPFFAPDVSAVLSGAATRSVLVDTSEKGTSTAHMMPLGDTSRHFSYGSMFVEACISSREDDTQEDFSISCSLSILRDRADWYVFAAITSQSELVNVMIQSDRKKGPTWDDVEWQVRSHSMRVKLPRGFQLDVSFQEDDFKNLWNIVQYTLKTEASLAPGAGESVIFENTLKMFHCMDPAAPKSFPAEPVERCRLRLFERSATITEGTGSRSVHRGFRLTVLTSPKVKTLSNVCHILGYGTPIIFGLLRGEDGSPALMLKVKEDGRTRSMLMTFQEAQDRNTMHALLLGMTAKEDEHKIPDIPLRAYTIEQPADKFNGQPAKAHVQFPAGNVSVIHDSDPQAEHGYGPTILSDNLRAFIATDWGSVTDRLNLGPGELKIGLDVNNRTGLSLYRPVQQDMTLSVAENLVSPELTDKLTNFMQISMTKAMVRRFDFASLKGLHAFQAAVTGFKVLFDGLASSFMISRRRMVVPIYKKWECTLARIQVVQQEKVIQLVAFLADFSHGKCMNFVLKGTDVLENFSRSGKFCIRLVDAKFALPKTEDDPASDFVCLDMPEYPIEHDDIAIAFDSEADRSAFQAAVPGTVRESSRMGSLRR</sequence>
<dbReference type="Pfam" id="PF24588">
    <property type="entry name" value="DUF7613"/>
    <property type="match status" value="1"/>
</dbReference>